<dbReference type="EMBL" id="ALIE01000182">
    <property type="protein sequence ID" value="EJS41711.1"/>
    <property type="molecule type" value="Genomic_DNA"/>
</dbReference>
<feature type="compositionally biased region" description="Basic residues" evidence="1">
    <location>
        <begin position="161"/>
        <end position="171"/>
    </location>
</feature>
<comment type="caution">
    <text evidence="3">The sequence shown here is derived from an EMBL/GenBank/DDBJ whole genome shotgun (WGS) entry which is preliminary data.</text>
</comment>
<keyword evidence="2" id="KW-0812">Transmembrane</keyword>
<feature type="region of interest" description="Disordered" evidence="1">
    <location>
        <begin position="158"/>
        <end position="198"/>
    </location>
</feature>
<dbReference type="InterPro" id="IPR037504">
    <property type="entry name" value="PSI_induc_2"/>
</dbReference>
<gene>
    <name evidence="3" type="ORF">SU7_3252</name>
</gene>
<protein>
    <submittedName>
        <fullName evidence="3">Pin2p</fullName>
    </submittedName>
</protein>
<dbReference type="OrthoDB" id="3980401at2759"/>
<feature type="compositionally biased region" description="Polar residues" evidence="1">
    <location>
        <begin position="269"/>
        <end position="288"/>
    </location>
</feature>
<feature type="compositionally biased region" description="Low complexity" evidence="1">
    <location>
        <begin position="239"/>
        <end position="258"/>
    </location>
</feature>
<name>J8PZ60_SACAR</name>
<feature type="transmembrane region" description="Helical" evidence="2">
    <location>
        <begin position="43"/>
        <end position="64"/>
    </location>
</feature>
<dbReference type="GO" id="GO:0005886">
    <property type="term" value="C:plasma membrane"/>
    <property type="evidence" value="ECO:0007669"/>
    <property type="project" value="TreeGrafter"/>
</dbReference>
<reference evidence="3 4" key="1">
    <citation type="journal article" date="2013" name="BMC Genomics">
        <title>High quality de novo sequencing and assembly of the Saccharomyces arboricolus genome.</title>
        <authorList>
            <person name="Liti G."/>
            <person name="Nguyen Ba A.N."/>
            <person name="Blythe M."/>
            <person name="Mueller C.A."/>
            <person name="Bergstroem A."/>
            <person name="Cubillos F.A."/>
            <person name="Dafhnis-Calas F."/>
            <person name="Khoshraftar S."/>
            <person name="Malla S."/>
            <person name="Mehta N."/>
            <person name="Siow C.C."/>
            <person name="Warringer J."/>
            <person name="Moses A.M."/>
            <person name="Louis E.J."/>
            <person name="Nieduszynski C.A."/>
        </authorList>
    </citation>
    <scope>NUCLEOTIDE SEQUENCE [LARGE SCALE GENOMIC DNA]</scope>
    <source>
        <strain evidence="4">H-6 / AS 2.3317 / CBS 10644</strain>
    </source>
</reference>
<evidence type="ECO:0000313" key="3">
    <source>
        <dbReference type="EMBL" id="EJS41711.1"/>
    </source>
</evidence>
<evidence type="ECO:0000313" key="4">
    <source>
        <dbReference type="Proteomes" id="UP000006968"/>
    </source>
</evidence>
<sequence>MNVCKLKKIVPLFPRSSFTDGVVSTGKSFKSWDTCMDNKACKIIAIVGIVLASILVIWLIGGLLTCFRQGVTGIGQFVCWCCRCSGDRNKNNGMPVNEGFSRVNMGVAPPSTVIYQPIQQPENAYYRNDAKNDDAFYDEVKTPSNEVYELEEDFDLEKQKEKTKRKQKRQRNKEEHSPSRVVPLVYDEETIGNDSPQRQYDARNSFIQNAASTSTNNNTRHTPQSPIFDINDYGENYYYNNSNGNNGNNNNVQGNSYNAPTSDHRSPYPTDSYQPYQGYNPNQNERYY</sequence>
<accession>J8PZ60</accession>
<feature type="region of interest" description="Disordered" evidence="1">
    <location>
        <begin position="239"/>
        <end position="288"/>
    </location>
</feature>
<evidence type="ECO:0000256" key="1">
    <source>
        <dbReference type="SAM" id="MobiDB-lite"/>
    </source>
</evidence>
<keyword evidence="4" id="KW-1185">Reference proteome</keyword>
<evidence type="ECO:0000256" key="2">
    <source>
        <dbReference type="SAM" id="Phobius"/>
    </source>
</evidence>
<keyword evidence="2" id="KW-0472">Membrane</keyword>
<dbReference type="HOGENOM" id="CLU_077184_0_0_1"/>
<dbReference type="Proteomes" id="UP000006968">
    <property type="component" value="Chromosome XV"/>
</dbReference>
<dbReference type="PANTHER" id="PTHR40018:SF1">
    <property type="entry name" value="[PSI+] INDUCTION PROTEIN 2"/>
    <property type="match status" value="1"/>
</dbReference>
<keyword evidence="2" id="KW-1133">Transmembrane helix</keyword>
<proteinExistence type="predicted"/>
<organism evidence="3 4">
    <name type="scientific">Saccharomyces arboricola (strain H-6 / AS 2.3317 / CBS 10644)</name>
    <name type="common">Yeast</name>
    <dbReference type="NCBI Taxonomy" id="1160507"/>
    <lineage>
        <taxon>Eukaryota</taxon>
        <taxon>Fungi</taxon>
        <taxon>Dikarya</taxon>
        <taxon>Ascomycota</taxon>
        <taxon>Saccharomycotina</taxon>
        <taxon>Saccharomycetes</taxon>
        <taxon>Saccharomycetales</taxon>
        <taxon>Saccharomycetaceae</taxon>
        <taxon>Saccharomyces</taxon>
    </lineage>
</organism>
<dbReference type="AlphaFoldDB" id="J8PZ60"/>
<dbReference type="PANTHER" id="PTHR40018">
    <property type="entry name" value="[PSI+] INDUCTION PROTEIN 2"/>
    <property type="match status" value="1"/>
</dbReference>
<dbReference type="GO" id="GO:0005935">
    <property type="term" value="C:cellular bud neck"/>
    <property type="evidence" value="ECO:0007669"/>
    <property type="project" value="TreeGrafter"/>
</dbReference>